<dbReference type="InterPro" id="IPR032534">
    <property type="entry name" value="EcxA_zinc-bd"/>
</dbReference>
<dbReference type="Pfam" id="PF17148">
    <property type="entry name" value="DUF5117"/>
    <property type="match status" value="1"/>
</dbReference>
<feature type="domain" description="EcxA zinc-binding" evidence="2">
    <location>
        <begin position="419"/>
        <end position="726"/>
    </location>
</feature>
<keyword evidence="4" id="KW-0645">Protease</keyword>
<keyword evidence="4" id="KW-0482">Metalloprotease</keyword>
<dbReference type="Pfam" id="PF16313">
    <property type="entry name" value="DUF4953"/>
    <property type="match status" value="1"/>
</dbReference>
<dbReference type="Proteomes" id="UP001501523">
    <property type="component" value="Unassembled WGS sequence"/>
</dbReference>
<reference evidence="5" key="1">
    <citation type="journal article" date="2019" name="Int. J. Syst. Evol. Microbiol.">
        <title>The Global Catalogue of Microorganisms (GCM) 10K type strain sequencing project: providing services to taxonomists for standard genome sequencing and annotation.</title>
        <authorList>
            <consortium name="The Broad Institute Genomics Platform"/>
            <consortium name="The Broad Institute Genome Sequencing Center for Infectious Disease"/>
            <person name="Wu L."/>
            <person name="Ma J."/>
        </authorList>
    </citation>
    <scope>NUCLEOTIDE SEQUENCE [LARGE SCALE GENOMIC DNA]</scope>
    <source>
        <strain evidence="5">JCM 15421</strain>
    </source>
</reference>
<sequence length="822" mass="88452">MKRIGRMVCAVLTASFAVTTATAADAVAAKAEAKAPLDVAAATRGMEHAAGFFDVYRDTAKGRVLLGVRKLDTPLLLVTSLPWALGSNDVGLDRGQSGESHLVEFRRVGARLLLVEDNTKFRAVSPNPDEALSVRQAFAESVLWAADIVAERKGADAELVIDVSPLLISDRHGIASRLAETKQGKYEVDDKRSAVSLGEAKSFPDNTELEAQLTFKGPGEGAFVKDVAMDAQSLTFRQHLSLVRLPSPGFAPRAYHPASGAFSVGYYDYAQPLASSIDVRFQPRFRLDKTDPAAAQSAVKKPIVFYLDRGAPEPVRSALLDGANWWKSAFEKAGFKDAYRVELLPEGVDPMDIRYSLITWAHRYTRGWSYGQPIVDPRTGEIIKGSVTLGSQRVRQDILIAESLLAPYDKANAAGLKGQAEQMALARLRQLAAHEVGHALGFAHNFAASRLGNGSVMDYPHPLLKLGADGAISLDNAYGVGVGPWDDFIVAHAYGQFAPGTEAASLAKLRADIAKAGFRYVSDPDARAPGDAEPDGLLWDFGPDTLKAFDDLLAVRRKALDAFSIGVLPPERQAGELEARLVPVYLLHRYQTEAVARLVGGAEYAYSQAADRQAGSKPVPAGAQRAALDRLVATLGAEQLALPANVLDLVTPPGNDYVRNREYFATKSTPLFDAFAAVEAAAAQTTQFLFAPQRLNRVAWQHARDPREPGIADVLDATFRGTWQRDAIGNNLPAGDAVQTAANWVVLDALLNTLDAGQLHAQVDAELRASLQQWQKWLAKNPGQAGVAASRTEAAATIVKYLADPKSVKLRSLPVIPPGAPI</sequence>
<accession>A0ABP3U4I7</accession>
<feature type="domain" description="DUF5117" evidence="3">
    <location>
        <begin position="95"/>
        <end position="289"/>
    </location>
</feature>
<keyword evidence="1" id="KW-0732">Signal</keyword>
<feature type="chain" id="PRO_5046925222" evidence="1">
    <location>
        <begin position="24"/>
        <end position="822"/>
    </location>
</feature>
<dbReference type="InterPro" id="IPR034032">
    <property type="entry name" value="Zn_MMP-like_bac"/>
</dbReference>
<evidence type="ECO:0000256" key="1">
    <source>
        <dbReference type="SAM" id="SignalP"/>
    </source>
</evidence>
<dbReference type="CDD" id="cd04276">
    <property type="entry name" value="ZnMc_MMP_like_2"/>
    <property type="match status" value="1"/>
</dbReference>
<gene>
    <name evidence="4" type="ORF">GCM10009105_36840</name>
</gene>
<keyword evidence="5" id="KW-1185">Reference proteome</keyword>
<evidence type="ECO:0000259" key="2">
    <source>
        <dbReference type="Pfam" id="PF16313"/>
    </source>
</evidence>
<dbReference type="InterPro" id="IPR033413">
    <property type="entry name" value="DUF5117"/>
</dbReference>
<dbReference type="InterPro" id="IPR024079">
    <property type="entry name" value="MetalloPept_cat_dom_sf"/>
</dbReference>
<evidence type="ECO:0000259" key="3">
    <source>
        <dbReference type="Pfam" id="PF17148"/>
    </source>
</evidence>
<organism evidence="4 5">
    <name type="scientific">Dokdonella soli</name>
    <dbReference type="NCBI Taxonomy" id="529810"/>
    <lineage>
        <taxon>Bacteria</taxon>
        <taxon>Pseudomonadati</taxon>
        <taxon>Pseudomonadota</taxon>
        <taxon>Gammaproteobacteria</taxon>
        <taxon>Lysobacterales</taxon>
        <taxon>Rhodanobacteraceae</taxon>
        <taxon>Dokdonella</taxon>
    </lineage>
</organism>
<keyword evidence="4" id="KW-0378">Hydrolase</keyword>
<evidence type="ECO:0000313" key="5">
    <source>
        <dbReference type="Proteomes" id="UP001501523"/>
    </source>
</evidence>
<comment type="caution">
    <text evidence="4">The sequence shown here is derived from an EMBL/GenBank/DDBJ whole genome shotgun (WGS) entry which is preliminary data.</text>
</comment>
<dbReference type="GO" id="GO:0008237">
    <property type="term" value="F:metallopeptidase activity"/>
    <property type="evidence" value="ECO:0007669"/>
    <property type="project" value="UniProtKB-KW"/>
</dbReference>
<dbReference type="SUPFAM" id="SSF55486">
    <property type="entry name" value="Metalloproteases ('zincins'), catalytic domain"/>
    <property type="match status" value="1"/>
</dbReference>
<dbReference type="EMBL" id="BAAAEU010000028">
    <property type="protein sequence ID" value="GAA0724237.1"/>
    <property type="molecule type" value="Genomic_DNA"/>
</dbReference>
<dbReference type="PANTHER" id="PTHR38478:SF1">
    <property type="entry name" value="ZINC DEPENDENT METALLOPROTEASE DOMAIN LIPOPROTEIN"/>
    <property type="match status" value="1"/>
</dbReference>
<protein>
    <submittedName>
        <fullName evidence="4">Zinc-dependent metalloprotease</fullName>
    </submittedName>
</protein>
<evidence type="ECO:0000313" key="4">
    <source>
        <dbReference type="EMBL" id="GAA0724237.1"/>
    </source>
</evidence>
<name>A0ABP3U4I7_9GAMM</name>
<proteinExistence type="predicted"/>
<dbReference type="PANTHER" id="PTHR38478">
    <property type="entry name" value="PEPTIDASE M1A AND M12B"/>
    <property type="match status" value="1"/>
</dbReference>
<dbReference type="RefSeq" id="WP_343793950.1">
    <property type="nucleotide sequence ID" value="NZ_BAAAEU010000028.1"/>
</dbReference>
<dbReference type="Gene3D" id="3.40.390.10">
    <property type="entry name" value="Collagenase (Catalytic Domain)"/>
    <property type="match status" value="1"/>
</dbReference>
<feature type="signal peptide" evidence="1">
    <location>
        <begin position="1"/>
        <end position="23"/>
    </location>
</feature>